<dbReference type="Gene3D" id="3.20.20.140">
    <property type="entry name" value="Metal-dependent hydrolases"/>
    <property type="match status" value="1"/>
</dbReference>
<dbReference type="GO" id="GO:0003887">
    <property type="term" value="F:DNA-directed DNA polymerase activity"/>
    <property type="evidence" value="ECO:0007669"/>
    <property type="project" value="UniProtKB-UniRule"/>
</dbReference>
<dbReference type="InterPro" id="IPR023073">
    <property type="entry name" value="DnaE2"/>
</dbReference>
<name>A0A1W2EV85_9HYPH</name>
<dbReference type="Pfam" id="PF17657">
    <property type="entry name" value="DNA_pol3_finger"/>
    <property type="match status" value="1"/>
</dbReference>
<feature type="compositionally biased region" description="Basic and acidic residues" evidence="14">
    <location>
        <begin position="1152"/>
        <end position="1161"/>
    </location>
</feature>
<keyword evidence="5 13" id="KW-0963">Cytoplasm</keyword>
<dbReference type="Pfam" id="PF02811">
    <property type="entry name" value="PHP"/>
    <property type="match status" value="1"/>
</dbReference>
<evidence type="ECO:0000256" key="3">
    <source>
        <dbReference type="ARBA" id="ARBA00012417"/>
    </source>
</evidence>
<feature type="region of interest" description="Disordered" evidence="14">
    <location>
        <begin position="1131"/>
        <end position="1190"/>
    </location>
</feature>
<dbReference type="STRING" id="937218.SAMN06297251_13713"/>
<keyword evidence="9 13" id="KW-0227">DNA damage</keyword>
<comment type="similarity">
    <text evidence="2 13">Belongs to the DNA polymerase type-C family. DnaE2 subfamily.</text>
</comment>
<evidence type="ECO:0000256" key="14">
    <source>
        <dbReference type="SAM" id="MobiDB-lite"/>
    </source>
</evidence>
<dbReference type="InterPro" id="IPR040982">
    <property type="entry name" value="DNA_pol3_finger"/>
</dbReference>
<evidence type="ECO:0000256" key="8">
    <source>
        <dbReference type="ARBA" id="ARBA00022705"/>
    </source>
</evidence>
<keyword evidence="6 13" id="KW-0808">Transferase</keyword>
<dbReference type="InterPro" id="IPR004013">
    <property type="entry name" value="PHP_dom"/>
</dbReference>
<evidence type="ECO:0000256" key="9">
    <source>
        <dbReference type="ARBA" id="ARBA00022763"/>
    </source>
</evidence>
<dbReference type="AlphaFoldDB" id="A0A1W2EV85"/>
<sequence>MSLSISPHLPETPRFAEIGVASAFSFLRGASQPEELVVTAKRLGLAGLGLADRNTVAGVVRAYQAAKEAGLPFAPGARLVFADETPDVFAYPRDRAGWGRLCRLLSLGNLRAEKGTCILERNDLLEWGEGLNLALLAPDWLGSFEPDEEERLVTLRAGLFELRASFPGHLHLAVAPRHDGFDERRLARADGLARTCNIPLLATNDAFHHAPARRRLMDVMTAIREHVPLAEAGHRLAVHAERHLKPAEEMARLFRAYPEAIETASRFFSELSFDLKSLKYEYPDEALRLDCTPQEALRRLAEAGARWRYPNGVPEAVSKAIEHELSIIRTLEYEPYFLTVHHIVEFARSRGILCQGRGSAANSLVCYVIGITEVSPERAGLLFERFISPDRREPPDIDVDFEHERREEVIQYIFDHYGRDNAALAATVITYRARSAFREVGKAFGLSEDAVGALSGSVWGYHSSEVGEREAESAGLSAKDPTTAAVLHYASEMAGFPRHLSQHVGGFVITRGRIDEVVPILHSSMEGRTIIEWDKDDIDELGILKIDILALGMLSCIRRAFGLLEDHYGRRITLAELSEAQDDPATYKMIRRADTLGVFQIESRAQMTMLPKLRPNCFYDLVIEVAIVRPGPIQGDMVHPYLRRKMGLEKVTYPKPELAEVLGRTLGVPLFQEQAMRIAIVAAGFTPGEADRLRRAMATFRRVGTIHTFQKKMVEGMVERGYERDFAERCFKQIEGFGEYGFPESHAASFALLVYASCWLKCHYPDVFACALLNAQPMGFYAPAQIVRDAREHGVTFRDVSVNHSFWDQCLEPDPFEASSIAPRHKEMRPAIWSTHAVRLGFRQVKGLSEAEMAVLVEKRGRGYDSVRDLWLQTGLKRATIERLAEADAFACLGLSRRDALWAVRALDPAGAAERLPLFDQAAKADLQAEPDARLPPMPMGEEVINDYRFLALSLKAHPVSFVRAELAARRVMENRRLETLRSGSRVTIAGLVLVRQRPGSAKGVIFVTIEDETGTANVIVWPKLFEQSRKIVIGARFVKVTGRMQEDHGVIHVVAETLEDLTHLLAPIAAGEPLGREGLAPADHVKSPLRRPPGARAGGMNKADVEAVAFAAGSLAAALCNADEVRRPIDEDARTKRRPLSGAARTASSQHKADRIDRAPFRPAPIPKTTPDLKDGAIGHVLPKGRNFH</sequence>
<evidence type="ECO:0000256" key="5">
    <source>
        <dbReference type="ARBA" id="ARBA00022490"/>
    </source>
</evidence>
<evidence type="ECO:0000313" key="17">
    <source>
        <dbReference type="Proteomes" id="UP000192656"/>
    </source>
</evidence>
<proteinExistence type="inferred from homology"/>
<reference evidence="16 17" key="1">
    <citation type="submission" date="2017-04" db="EMBL/GenBank/DDBJ databases">
        <authorList>
            <person name="Afonso C.L."/>
            <person name="Miller P.J."/>
            <person name="Scott M.A."/>
            <person name="Spackman E."/>
            <person name="Goraichik I."/>
            <person name="Dimitrov K.M."/>
            <person name="Suarez D.L."/>
            <person name="Swayne D.E."/>
        </authorList>
    </citation>
    <scope>NUCLEOTIDE SEQUENCE [LARGE SCALE GENOMIC DNA]</scope>
    <source>
        <strain evidence="16 17">CGMCC 1.10972</strain>
    </source>
</reference>
<dbReference type="InterPro" id="IPR004365">
    <property type="entry name" value="NA-bd_OB_tRNA"/>
</dbReference>
<evidence type="ECO:0000256" key="7">
    <source>
        <dbReference type="ARBA" id="ARBA00022695"/>
    </source>
</evidence>
<gene>
    <name evidence="13" type="primary">dnaE2</name>
    <name evidence="16" type="ORF">SAMN06297251_13713</name>
</gene>
<evidence type="ECO:0000256" key="10">
    <source>
        <dbReference type="ARBA" id="ARBA00022932"/>
    </source>
</evidence>
<evidence type="ECO:0000313" key="16">
    <source>
        <dbReference type="EMBL" id="SMD13502.1"/>
    </source>
</evidence>
<evidence type="ECO:0000256" key="4">
    <source>
        <dbReference type="ARBA" id="ARBA00017273"/>
    </source>
</evidence>
<dbReference type="Proteomes" id="UP000192656">
    <property type="component" value="Unassembled WGS sequence"/>
</dbReference>
<dbReference type="InterPro" id="IPR004805">
    <property type="entry name" value="DnaE2/DnaE/PolC"/>
</dbReference>
<organism evidence="16 17">
    <name type="scientific">Fulvimarina manganoxydans</name>
    <dbReference type="NCBI Taxonomy" id="937218"/>
    <lineage>
        <taxon>Bacteria</taxon>
        <taxon>Pseudomonadati</taxon>
        <taxon>Pseudomonadota</taxon>
        <taxon>Alphaproteobacteria</taxon>
        <taxon>Hyphomicrobiales</taxon>
        <taxon>Aurantimonadaceae</taxon>
        <taxon>Fulvimarina</taxon>
    </lineage>
</organism>
<dbReference type="GO" id="GO:0003676">
    <property type="term" value="F:nucleic acid binding"/>
    <property type="evidence" value="ECO:0007669"/>
    <property type="project" value="InterPro"/>
</dbReference>
<comment type="subcellular location">
    <subcellularLocation>
        <location evidence="1 13">Cytoplasm</location>
    </subcellularLocation>
</comment>
<dbReference type="OrthoDB" id="9803237at2"/>
<dbReference type="InterPro" id="IPR003141">
    <property type="entry name" value="Pol/His_phosphatase_N"/>
</dbReference>
<feature type="region of interest" description="Disordered" evidence="14">
    <location>
        <begin position="1080"/>
        <end position="1099"/>
    </location>
</feature>
<keyword evidence="8 13" id="KW-0235">DNA replication</keyword>
<dbReference type="PANTHER" id="PTHR32294">
    <property type="entry name" value="DNA POLYMERASE III SUBUNIT ALPHA"/>
    <property type="match status" value="1"/>
</dbReference>
<dbReference type="RefSeq" id="WP_084413036.1">
    <property type="nucleotide sequence ID" value="NZ_FWXR01000037.1"/>
</dbReference>
<evidence type="ECO:0000256" key="1">
    <source>
        <dbReference type="ARBA" id="ARBA00004496"/>
    </source>
</evidence>
<protein>
    <recommendedName>
        <fullName evidence="4 13">Error-prone DNA polymerase</fullName>
        <ecNumber evidence="3 13">2.7.7.7</ecNumber>
    </recommendedName>
</protein>
<dbReference type="EMBL" id="FWXR01000037">
    <property type="protein sequence ID" value="SMD13502.1"/>
    <property type="molecule type" value="Genomic_DNA"/>
</dbReference>
<dbReference type="Pfam" id="PF07733">
    <property type="entry name" value="DNA_pol3_alpha"/>
    <property type="match status" value="1"/>
</dbReference>
<feature type="domain" description="Polymerase/histidinol phosphatase N-terminal" evidence="15">
    <location>
        <begin position="16"/>
        <end position="83"/>
    </location>
</feature>
<dbReference type="GO" id="GO:0008408">
    <property type="term" value="F:3'-5' exonuclease activity"/>
    <property type="evidence" value="ECO:0007669"/>
    <property type="project" value="InterPro"/>
</dbReference>
<dbReference type="Pfam" id="PF01336">
    <property type="entry name" value="tRNA_anti-codon"/>
    <property type="match status" value="1"/>
</dbReference>
<dbReference type="GO" id="GO:0005737">
    <property type="term" value="C:cytoplasm"/>
    <property type="evidence" value="ECO:0007669"/>
    <property type="project" value="UniProtKB-SubCell"/>
</dbReference>
<evidence type="ECO:0000256" key="13">
    <source>
        <dbReference type="HAMAP-Rule" id="MF_01902"/>
    </source>
</evidence>
<dbReference type="PANTHER" id="PTHR32294:SF4">
    <property type="entry name" value="ERROR-PRONE DNA POLYMERASE"/>
    <property type="match status" value="1"/>
</dbReference>
<keyword evidence="11 13" id="KW-0234">DNA repair</keyword>
<evidence type="ECO:0000256" key="6">
    <source>
        <dbReference type="ARBA" id="ARBA00022679"/>
    </source>
</evidence>
<keyword evidence="7 13" id="KW-0548">Nucleotidyltransferase</keyword>
<keyword evidence="17" id="KW-1185">Reference proteome</keyword>
<evidence type="ECO:0000256" key="11">
    <source>
        <dbReference type="ARBA" id="ARBA00023204"/>
    </source>
</evidence>
<dbReference type="CDD" id="cd04485">
    <property type="entry name" value="DnaE_OBF"/>
    <property type="match status" value="1"/>
</dbReference>
<keyword evidence="10 13" id="KW-0239">DNA-directed DNA polymerase</keyword>
<dbReference type="GO" id="GO:0006260">
    <property type="term" value="P:DNA replication"/>
    <property type="evidence" value="ECO:0007669"/>
    <property type="project" value="UniProtKB-KW"/>
</dbReference>
<dbReference type="EC" id="2.7.7.7" evidence="3 13"/>
<dbReference type="NCBIfam" id="NF004225">
    <property type="entry name" value="PRK05672.1"/>
    <property type="match status" value="1"/>
</dbReference>
<evidence type="ECO:0000256" key="12">
    <source>
        <dbReference type="ARBA" id="ARBA00049244"/>
    </source>
</evidence>
<dbReference type="GO" id="GO:0006281">
    <property type="term" value="P:DNA repair"/>
    <property type="evidence" value="ECO:0007669"/>
    <property type="project" value="UniProtKB-UniRule"/>
</dbReference>
<evidence type="ECO:0000259" key="15">
    <source>
        <dbReference type="SMART" id="SM00481"/>
    </source>
</evidence>
<dbReference type="InterPro" id="IPR011708">
    <property type="entry name" value="DNA_pol3_alpha_NTPase_dom"/>
</dbReference>
<dbReference type="InterPro" id="IPR029460">
    <property type="entry name" value="DNAPol_HHH"/>
</dbReference>
<evidence type="ECO:0000256" key="2">
    <source>
        <dbReference type="ARBA" id="ARBA00007391"/>
    </source>
</evidence>
<dbReference type="SMART" id="SM00481">
    <property type="entry name" value="POLIIIAc"/>
    <property type="match status" value="1"/>
</dbReference>
<comment type="catalytic activity">
    <reaction evidence="12 13">
        <text>DNA(n) + a 2'-deoxyribonucleoside 5'-triphosphate = DNA(n+1) + diphosphate</text>
        <dbReference type="Rhea" id="RHEA:22508"/>
        <dbReference type="Rhea" id="RHEA-COMP:17339"/>
        <dbReference type="Rhea" id="RHEA-COMP:17340"/>
        <dbReference type="ChEBI" id="CHEBI:33019"/>
        <dbReference type="ChEBI" id="CHEBI:61560"/>
        <dbReference type="ChEBI" id="CHEBI:173112"/>
        <dbReference type="EC" id="2.7.7.7"/>
    </reaction>
</comment>
<dbReference type="CDD" id="cd07434">
    <property type="entry name" value="PHP_PolIIIA_DnaE2"/>
    <property type="match status" value="1"/>
</dbReference>
<accession>A0A1W2EV85</accession>
<dbReference type="NCBIfam" id="TIGR00594">
    <property type="entry name" value="polc"/>
    <property type="match status" value="1"/>
</dbReference>
<comment type="function">
    <text evidence="13">DNA polymerase involved in damage-induced mutagenesis and translesion synthesis (TLS). It is not the major replicative DNA polymerase.</text>
</comment>
<dbReference type="HAMAP" id="MF_01902">
    <property type="entry name" value="DNApol_error_prone"/>
    <property type="match status" value="1"/>
</dbReference>
<dbReference type="Pfam" id="PF14579">
    <property type="entry name" value="HHH_6"/>
    <property type="match status" value="1"/>
</dbReference>